<dbReference type="Proteomes" id="UP000321907">
    <property type="component" value="Unassembled WGS sequence"/>
</dbReference>
<dbReference type="RefSeq" id="WP_147930396.1">
    <property type="nucleotide sequence ID" value="NZ_VOXD01000011.1"/>
</dbReference>
<protein>
    <submittedName>
        <fullName evidence="1">DUF1800 domain-containing protein</fullName>
    </submittedName>
</protein>
<keyword evidence="2" id="KW-1185">Reference proteome</keyword>
<reference evidence="1 2" key="1">
    <citation type="submission" date="2019-08" db="EMBL/GenBank/DDBJ databases">
        <title>Lewinella sp. strain SSH13 Genome sequencing and assembly.</title>
        <authorList>
            <person name="Kim I."/>
        </authorList>
    </citation>
    <scope>NUCLEOTIDE SEQUENCE [LARGE SCALE GENOMIC DNA]</scope>
    <source>
        <strain evidence="1 2">SSH13</strain>
    </source>
</reference>
<proteinExistence type="predicted"/>
<dbReference type="Pfam" id="PF08811">
    <property type="entry name" value="DUF1800"/>
    <property type="match status" value="1"/>
</dbReference>
<dbReference type="EMBL" id="VOXD01000011">
    <property type="protein sequence ID" value="TXF89803.1"/>
    <property type="molecule type" value="Genomic_DNA"/>
</dbReference>
<sequence>MNKLLHLYRRAGFGLSPSEWQDRRNWSLDQAIDDLFLRAQSRAPLPEGDHPEYTRGGMMAAARRKELQKMERQAMMSINHNWLSRMAAPGESSLLERMCFFWHGHFACEVKAGLLAIRQLNTLRAHGLGNFRDLVLAVARDPAMIRYLNNQQNRKFSPNENFARELMELFTIGRGHYTEMDVKEAARAFTGWSGNLAGEYVFRARQHDNGTKTFMGKTGNFNGEDIIDIILEQEETARFICRKVYRHFVNDTVDESHVNTLAAEFRSLDYDIAALMRSVFSSDWFYASENTGNKIKSPVELLAGTMRQLEVSNIATQGLIGLQFALGQVLFRPPNVAGWPGGRTWIDNSTLLLRLNLAAALFQAADFNFELAPELEQENKRQLKRLNAEINTTPLAALAQDAGQVDGKQGVASLVTLLLATPPPDFKTGPKPSAALVALRLMSLPEYQLC</sequence>
<dbReference type="AlphaFoldDB" id="A0A5C7FJ13"/>
<accession>A0A5C7FJ13</accession>
<gene>
    <name evidence="1" type="ORF">FUA23_08950</name>
</gene>
<dbReference type="OrthoDB" id="9772295at2"/>
<dbReference type="InterPro" id="IPR014917">
    <property type="entry name" value="DUF1800"/>
</dbReference>
<evidence type="ECO:0000313" key="2">
    <source>
        <dbReference type="Proteomes" id="UP000321907"/>
    </source>
</evidence>
<name>A0A5C7FJ13_9BACT</name>
<organism evidence="1 2">
    <name type="scientific">Neolewinella aurantiaca</name>
    <dbReference type="NCBI Taxonomy" id="2602767"/>
    <lineage>
        <taxon>Bacteria</taxon>
        <taxon>Pseudomonadati</taxon>
        <taxon>Bacteroidota</taxon>
        <taxon>Saprospiria</taxon>
        <taxon>Saprospirales</taxon>
        <taxon>Lewinellaceae</taxon>
        <taxon>Neolewinella</taxon>
    </lineage>
</organism>
<comment type="caution">
    <text evidence="1">The sequence shown here is derived from an EMBL/GenBank/DDBJ whole genome shotgun (WGS) entry which is preliminary data.</text>
</comment>
<evidence type="ECO:0000313" key="1">
    <source>
        <dbReference type="EMBL" id="TXF89803.1"/>
    </source>
</evidence>